<proteinExistence type="predicted"/>
<dbReference type="KEGG" id="plue:EWM63_19485"/>
<keyword evidence="2" id="KW-1185">Reference proteome</keyword>
<dbReference type="OrthoDB" id="10008568at2"/>
<reference evidence="1 2" key="1">
    <citation type="submission" date="2019-02" db="EMBL/GenBank/DDBJ databases">
        <title>Draft Genome Sequences of Six Type Strains of the Genus Massilia.</title>
        <authorList>
            <person name="Miess H."/>
            <person name="Frediansyhah A."/>
            <person name="Gross H."/>
        </authorList>
    </citation>
    <scope>NUCLEOTIDE SEQUENCE [LARGE SCALE GENOMIC DNA]</scope>
    <source>
        <strain evidence="1 2">DSM 17473</strain>
    </source>
</reference>
<protein>
    <submittedName>
        <fullName evidence="1">Uncharacterized protein</fullName>
    </submittedName>
</protein>
<evidence type="ECO:0000313" key="2">
    <source>
        <dbReference type="Proteomes" id="UP000290637"/>
    </source>
</evidence>
<accession>A0A4P6L0U2</accession>
<organism evidence="1 2">
    <name type="scientific">Pseudoduganella lutea</name>
    <dbReference type="NCBI Taxonomy" id="321985"/>
    <lineage>
        <taxon>Bacteria</taxon>
        <taxon>Pseudomonadati</taxon>
        <taxon>Pseudomonadota</taxon>
        <taxon>Betaproteobacteria</taxon>
        <taxon>Burkholderiales</taxon>
        <taxon>Oxalobacteraceae</taxon>
        <taxon>Telluria group</taxon>
        <taxon>Pseudoduganella</taxon>
    </lineage>
</organism>
<name>A0A4P6L0U2_9BURK</name>
<evidence type="ECO:0000313" key="1">
    <source>
        <dbReference type="EMBL" id="QBE64907.1"/>
    </source>
</evidence>
<dbReference type="EMBL" id="CP035913">
    <property type="protein sequence ID" value="QBE64907.1"/>
    <property type="molecule type" value="Genomic_DNA"/>
</dbReference>
<gene>
    <name evidence="1" type="ORF">EWM63_19485</name>
</gene>
<sequence>MGTRIENYDYELTPQSSALGSGWLLRLLADGQELGRRVFPPVSSIKDKQLAAAAAYDDALDRATIWLASIEQRPPNMRPRPADESGMYLVMPDDELLCTELPTDKEQPVIVEWPRDDKA</sequence>
<dbReference type="RefSeq" id="WP_130188022.1">
    <property type="nucleotide sequence ID" value="NZ_CP035913.1"/>
</dbReference>
<dbReference type="AlphaFoldDB" id="A0A4P6L0U2"/>
<dbReference type="Proteomes" id="UP000290637">
    <property type="component" value="Chromosome"/>
</dbReference>